<evidence type="ECO:0000313" key="10">
    <source>
        <dbReference type="Proteomes" id="UP000018542"/>
    </source>
</evidence>
<keyword evidence="1 3" id="KW-0807">Transducer</keyword>
<dbReference type="Gene3D" id="6.10.340.10">
    <property type="match status" value="1"/>
</dbReference>
<feature type="transmembrane region" description="Helical" evidence="5">
    <location>
        <begin position="17"/>
        <end position="39"/>
    </location>
</feature>
<dbReference type="InterPro" id="IPR004090">
    <property type="entry name" value="Chemotax_Me-accpt_rcpt"/>
</dbReference>
<name>V5SFT8_9HYPH</name>
<evidence type="ECO:0000259" key="7">
    <source>
        <dbReference type="PROSITE" id="PS50885"/>
    </source>
</evidence>
<comment type="similarity">
    <text evidence="2">Belongs to the methyl-accepting chemotaxis (MCP) protein family.</text>
</comment>
<accession>V5SFT8</accession>
<sequence length="676" mass="72502">MEYLASKFNNTKVAVKIAVGFAAVLAIMVGISITSYVGIEHVSHDFDEYAQRVSVVDAVSEIDREFLHYRRLVRESEQNQDHAKAVEAVAEEEKRVKAAIELGMERILNPERKAMVVDIKDKFEKYAELAHRVEALREEKDRIGSTILDPDGVKLRQDLEAIQKFAVREGDATALALAADAMREVMQIRLSANMMLGRHDAEAKATADQAFDEVNRVLASLDRLITAPAARKDFDEVKELLAEYRQGFERAATIDQEYARIMGTDLPALAEIVAKDTRIIRETATADEHELARDAKAYILRTEMMILWSGVGGVALGALLAWLIGRGISNPIRAISGVLLELANGNKSVEVPYADRTDEVGENARAARIFKDNLLRIEKMEAEQKEADLRAAEARKAELRRMADEFQQSVGGIVDTVSAASSQLETAAGSLTKTAETTEHLSGVVAASSEQTSVNVQGVAAASEQLASTVTEISRQVQESSSIAGQAVVQASTTNDRVTELSQSAERIGDVIGLINTIAGQTNLLALNATIEAARAGDAGKGFAVVAQEVKALAAQTAKATNEIGSQIAGMQAATVEAVGAIKEITATINRMSEISGTIAAAVEEQGATTQEISRNVMEAAKGTSEVACSITDVSKGASETGSASSQVLSSAKQLSTESGALRREVERFLSTVRAA</sequence>
<keyword evidence="4" id="KW-0175">Coiled coil</keyword>
<feature type="domain" description="Methyl-accepting transducer" evidence="6">
    <location>
        <begin position="420"/>
        <end position="656"/>
    </location>
</feature>
<evidence type="ECO:0000256" key="2">
    <source>
        <dbReference type="ARBA" id="ARBA00029447"/>
    </source>
</evidence>
<dbReference type="AlphaFoldDB" id="V5SFT8"/>
<keyword evidence="5" id="KW-0812">Transmembrane</keyword>
<dbReference type="PROSITE" id="PS50885">
    <property type="entry name" value="HAMP"/>
    <property type="match status" value="1"/>
</dbReference>
<dbReference type="Gene3D" id="1.20.1440.210">
    <property type="match status" value="1"/>
</dbReference>
<gene>
    <name evidence="9" type="ORF">W911_14965</name>
</gene>
<evidence type="ECO:0000313" key="9">
    <source>
        <dbReference type="EMBL" id="AHB49398.1"/>
    </source>
</evidence>
<evidence type="ECO:0000259" key="6">
    <source>
        <dbReference type="PROSITE" id="PS50111"/>
    </source>
</evidence>
<dbReference type="GO" id="GO:0016020">
    <property type="term" value="C:membrane"/>
    <property type="evidence" value="ECO:0007669"/>
    <property type="project" value="InterPro"/>
</dbReference>
<dbReference type="Pfam" id="PF12729">
    <property type="entry name" value="4HB_MCP_1"/>
    <property type="match status" value="1"/>
</dbReference>
<dbReference type="Proteomes" id="UP000018542">
    <property type="component" value="Chromosome"/>
</dbReference>
<dbReference type="PROSITE" id="PS50111">
    <property type="entry name" value="CHEMOTAXIS_TRANSDUC_2"/>
    <property type="match status" value="1"/>
</dbReference>
<dbReference type="PANTHER" id="PTHR32089:SF112">
    <property type="entry name" value="LYSOZYME-LIKE PROTEIN-RELATED"/>
    <property type="match status" value="1"/>
</dbReference>
<dbReference type="STRING" id="1029756.W911_14965"/>
<dbReference type="GO" id="GO:0006935">
    <property type="term" value="P:chemotaxis"/>
    <property type="evidence" value="ECO:0007669"/>
    <property type="project" value="InterPro"/>
</dbReference>
<evidence type="ECO:0000256" key="4">
    <source>
        <dbReference type="SAM" id="Coils"/>
    </source>
</evidence>
<dbReference type="InterPro" id="IPR003660">
    <property type="entry name" value="HAMP_dom"/>
</dbReference>
<proteinExistence type="inferred from homology"/>
<dbReference type="Pfam" id="PF00015">
    <property type="entry name" value="MCPsignal"/>
    <property type="match status" value="1"/>
</dbReference>
<dbReference type="InterPro" id="IPR024478">
    <property type="entry name" value="HlyB_4HB_MCP"/>
</dbReference>
<dbReference type="SUPFAM" id="SSF58104">
    <property type="entry name" value="Methyl-accepting chemotaxis protein (MCP) signaling domain"/>
    <property type="match status" value="1"/>
</dbReference>
<feature type="domain" description="HBM" evidence="8">
    <location>
        <begin position="51"/>
        <end position="292"/>
    </location>
</feature>
<evidence type="ECO:0000256" key="3">
    <source>
        <dbReference type="PROSITE-ProRule" id="PRU00284"/>
    </source>
</evidence>
<dbReference type="GO" id="GO:0004888">
    <property type="term" value="F:transmembrane signaling receptor activity"/>
    <property type="evidence" value="ECO:0007669"/>
    <property type="project" value="InterPro"/>
</dbReference>
<evidence type="ECO:0000256" key="5">
    <source>
        <dbReference type="SAM" id="Phobius"/>
    </source>
</evidence>
<dbReference type="HOGENOM" id="CLU_000445_107_27_5"/>
<feature type="coiled-coil region" evidence="4">
    <location>
        <begin position="375"/>
        <end position="409"/>
    </location>
</feature>
<dbReference type="SUPFAM" id="SSF158472">
    <property type="entry name" value="HAMP domain-like"/>
    <property type="match status" value="1"/>
</dbReference>
<reference evidence="9 10" key="1">
    <citation type="journal article" date="2014" name="Genome Announc.">
        <title>Complete Genome Sequence of Hyphomicrobium nitrativorans Strain NL23, a Denitrifying Bacterium Isolated from Biofilm of a Methanol-Fed Denitrification System Treating Seawater at the Montreal Biodome.</title>
        <authorList>
            <person name="Martineau C."/>
            <person name="Villeneuve C."/>
            <person name="Mauffrey F."/>
            <person name="Villemur R."/>
        </authorList>
    </citation>
    <scope>NUCLEOTIDE SEQUENCE [LARGE SCALE GENOMIC DNA]</scope>
    <source>
        <strain evidence="9">NL23</strain>
    </source>
</reference>
<dbReference type="InterPro" id="IPR004089">
    <property type="entry name" value="MCPsignal_dom"/>
</dbReference>
<dbReference type="SMART" id="SM01358">
    <property type="entry name" value="HBM"/>
    <property type="match status" value="1"/>
</dbReference>
<protein>
    <submittedName>
        <fullName evidence="9">Methyl-accepting chemotaxis protein</fullName>
    </submittedName>
</protein>
<dbReference type="PROSITE" id="PS51753">
    <property type="entry name" value="HBM"/>
    <property type="match status" value="1"/>
</dbReference>
<keyword evidence="10" id="KW-1185">Reference proteome</keyword>
<evidence type="ECO:0000256" key="1">
    <source>
        <dbReference type="ARBA" id="ARBA00023224"/>
    </source>
</evidence>
<dbReference type="PRINTS" id="PR00260">
    <property type="entry name" value="CHEMTRNSDUCR"/>
</dbReference>
<dbReference type="PANTHER" id="PTHR32089">
    <property type="entry name" value="METHYL-ACCEPTING CHEMOTAXIS PROTEIN MCPB"/>
    <property type="match status" value="1"/>
</dbReference>
<feature type="transmembrane region" description="Helical" evidence="5">
    <location>
        <begin position="305"/>
        <end position="325"/>
    </location>
</feature>
<dbReference type="Pfam" id="PF00672">
    <property type="entry name" value="HAMP"/>
    <property type="match status" value="1"/>
</dbReference>
<dbReference type="SMART" id="SM00283">
    <property type="entry name" value="MA"/>
    <property type="match status" value="1"/>
</dbReference>
<dbReference type="GO" id="GO:0007165">
    <property type="term" value="P:signal transduction"/>
    <property type="evidence" value="ECO:0007669"/>
    <property type="project" value="UniProtKB-KW"/>
</dbReference>
<dbReference type="InterPro" id="IPR032255">
    <property type="entry name" value="HBM"/>
</dbReference>
<keyword evidence="5" id="KW-0472">Membrane</keyword>
<dbReference type="EMBL" id="CP006912">
    <property type="protein sequence ID" value="AHB49398.1"/>
    <property type="molecule type" value="Genomic_DNA"/>
</dbReference>
<evidence type="ECO:0000259" key="8">
    <source>
        <dbReference type="PROSITE" id="PS51753"/>
    </source>
</evidence>
<dbReference type="KEGG" id="hni:W911_14965"/>
<feature type="domain" description="HAMP" evidence="7">
    <location>
        <begin position="326"/>
        <end position="379"/>
    </location>
</feature>
<dbReference type="RefSeq" id="WP_023788300.1">
    <property type="nucleotide sequence ID" value="NC_022997.1"/>
</dbReference>
<dbReference type="Gene3D" id="1.10.287.950">
    <property type="entry name" value="Methyl-accepting chemotaxis protein"/>
    <property type="match status" value="1"/>
</dbReference>
<dbReference type="PATRIC" id="fig|1029756.8.peg.3118"/>
<organism evidence="9 10">
    <name type="scientific">Hyphomicrobium nitrativorans NL23</name>
    <dbReference type="NCBI Taxonomy" id="1029756"/>
    <lineage>
        <taxon>Bacteria</taxon>
        <taxon>Pseudomonadati</taxon>
        <taxon>Pseudomonadota</taxon>
        <taxon>Alphaproteobacteria</taxon>
        <taxon>Hyphomicrobiales</taxon>
        <taxon>Hyphomicrobiaceae</taxon>
        <taxon>Hyphomicrobium</taxon>
    </lineage>
</organism>
<keyword evidence="5" id="KW-1133">Transmembrane helix</keyword>